<organism evidence="3">
    <name type="scientific">Roseihalotalea indica</name>
    <dbReference type="NCBI Taxonomy" id="2867963"/>
    <lineage>
        <taxon>Bacteria</taxon>
        <taxon>Pseudomonadati</taxon>
        <taxon>Bacteroidota</taxon>
        <taxon>Cytophagia</taxon>
        <taxon>Cytophagales</taxon>
        <taxon>Catalimonadaceae</taxon>
        <taxon>Roseihalotalea</taxon>
    </lineage>
</organism>
<reference evidence="3" key="2">
    <citation type="journal article" date="2024" name="Antonie Van Leeuwenhoek">
        <title>Roseihalotalea indica gen. nov., sp. nov., a halophilic Bacteroidetes from mesopelagic Southwest Indian Ocean with higher carbohydrate metabolic potential.</title>
        <authorList>
            <person name="Chen B."/>
            <person name="Zhang M."/>
            <person name="Lin D."/>
            <person name="Ye J."/>
            <person name="Tang K."/>
        </authorList>
    </citation>
    <scope>NUCLEOTIDE SEQUENCE</scope>
    <source>
        <strain evidence="3">TK19036</strain>
    </source>
</reference>
<evidence type="ECO:0000313" key="3">
    <source>
        <dbReference type="EMBL" id="WKN38607.1"/>
    </source>
</evidence>
<proteinExistence type="predicted"/>
<keyword evidence="2" id="KW-0732">Signal</keyword>
<sequence length="473" mass="53452">MRKTAIITLFLLGLRTISFSQSLDDYLKTAAENNPELKAYFNEYLAALEQVPQVGSLPDPELSMGFFIQPMERFMGNQQADIQLMQMFPWFGMLRTQKDEANKMALAQFEEFQDAKNQLFYQVKSTWYQLYRLEEEIRITEENLDILKKYERLALIRFQSAGTDSGSGSMQENAPMKEESRSSSGAAMGSMASGMNTGSTSGNTSSTNKASMGASRPMAATGSGMSDVLRARMEVRELESTLAFLRDSRMPLQAEFNQLLNRNIHEDIVVSGSLTDTALSLERLALLDSITQNNPMLRMLGAETEAYEAQQKMARLEGRPMLGAGVNYMPFSPRTEDGMAMGGDDMIMPMVRLSIPIYRKKYSALRKEAELKQQAVQHRRENTVNQLSTQWASALRDLDDAIRRAALYREQSTLARQTMNLLMTSYTTNGRDFEEVLRVQQQLLDYQLRLFTAIVDQHTTVAMLEMLAASELN</sequence>
<dbReference type="PANTHER" id="PTHR30203:SF24">
    <property type="entry name" value="BLR4935 PROTEIN"/>
    <property type="match status" value="1"/>
</dbReference>
<dbReference type="Gene3D" id="1.20.1600.10">
    <property type="entry name" value="Outer membrane efflux proteins (OEP)"/>
    <property type="match status" value="2"/>
</dbReference>
<dbReference type="AlphaFoldDB" id="A0AA49JJ59"/>
<reference evidence="3" key="1">
    <citation type="journal article" date="2023" name="Comput. Struct. Biotechnol. J.">
        <title>Discovery of a novel marine Bacteroidetes with a rich repertoire of carbohydrate-active enzymes.</title>
        <authorList>
            <person name="Chen B."/>
            <person name="Liu G."/>
            <person name="Chen Q."/>
            <person name="Wang H."/>
            <person name="Liu L."/>
            <person name="Tang K."/>
        </authorList>
    </citation>
    <scope>NUCLEOTIDE SEQUENCE</scope>
    <source>
        <strain evidence="3">TK19036</strain>
    </source>
</reference>
<dbReference type="GO" id="GO:0015562">
    <property type="term" value="F:efflux transmembrane transporter activity"/>
    <property type="evidence" value="ECO:0007669"/>
    <property type="project" value="InterPro"/>
</dbReference>
<dbReference type="InterPro" id="IPR010131">
    <property type="entry name" value="MdtP/NodT-like"/>
</dbReference>
<evidence type="ECO:0000256" key="1">
    <source>
        <dbReference type="SAM" id="MobiDB-lite"/>
    </source>
</evidence>
<dbReference type="SUPFAM" id="SSF56954">
    <property type="entry name" value="Outer membrane efflux proteins (OEP)"/>
    <property type="match status" value="2"/>
</dbReference>
<feature type="compositionally biased region" description="Low complexity" evidence="1">
    <location>
        <begin position="182"/>
        <end position="208"/>
    </location>
</feature>
<dbReference type="PANTHER" id="PTHR30203">
    <property type="entry name" value="OUTER MEMBRANE CATION EFFLUX PROTEIN"/>
    <property type="match status" value="1"/>
</dbReference>
<accession>A0AA49JJ59</accession>
<protein>
    <submittedName>
        <fullName evidence="3">TolC family protein</fullName>
    </submittedName>
</protein>
<feature type="compositionally biased region" description="Polar residues" evidence="1">
    <location>
        <begin position="162"/>
        <end position="172"/>
    </location>
</feature>
<evidence type="ECO:0000256" key="2">
    <source>
        <dbReference type="SAM" id="SignalP"/>
    </source>
</evidence>
<feature type="chain" id="PRO_5041367973" evidence="2">
    <location>
        <begin position="21"/>
        <end position="473"/>
    </location>
</feature>
<dbReference type="EMBL" id="CP120682">
    <property type="protein sequence ID" value="WKN38607.1"/>
    <property type="molecule type" value="Genomic_DNA"/>
</dbReference>
<feature type="region of interest" description="Disordered" evidence="1">
    <location>
        <begin position="162"/>
        <end position="222"/>
    </location>
</feature>
<gene>
    <name evidence="3" type="ORF">K4G66_07815</name>
</gene>
<feature type="signal peptide" evidence="2">
    <location>
        <begin position="1"/>
        <end position="20"/>
    </location>
</feature>
<name>A0AA49JJ59_9BACT</name>